<dbReference type="Proteomes" id="UP000198919">
    <property type="component" value="Unassembled WGS sequence"/>
</dbReference>
<dbReference type="EMBL" id="FORG01000015">
    <property type="protein sequence ID" value="SFJ75151.1"/>
    <property type="molecule type" value="Genomic_DNA"/>
</dbReference>
<reference evidence="3" key="2">
    <citation type="submission" date="2016-10" db="EMBL/GenBank/DDBJ databases">
        <authorList>
            <person name="Varghese N."/>
            <person name="Submissions S."/>
        </authorList>
    </citation>
    <scope>NUCLEOTIDE SEQUENCE [LARGE SCALE GENOMIC DNA]</scope>
    <source>
        <strain evidence="3">DSM 17908</strain>
    </source>
</reference>
<proteinExistence type="predicted"/>
<sequence>MPVTLVENEPLMLSIRERNAPEKSIFMRILCIIISSKDQLSVGYAAQQSRHYVNASNIKNQTKSCLIATPN</sequence>
<reference evidence="1 4" key="3">
    <citation type="journal article" date="2017" name="Nat. Microbiol.">
        <title>Natural product diversity associated with the nematode symbionts Photorhabdus and Xenorhabdus.</title>
        <authorList>
            <person name="Tobias N.J."/>
            <person name="Wolff H."/>
            <person name="Djahanschiri B."/>
            <person name="Grundmann F."/>
            <person name="Kronenwerth M."/>
            <person name="Shi Y.M."/>
            <person name="Simonyi S."/>
            <person name="Grun P."/>
            <person name="Shapiro-Ilan D."/>
            <person name="Pidot S.J."/>
            <person name="Stinear T.P."/>
            <person name="Ebersberger I."/>
            <person name="Bode H.B."/>
        </authorList>
    </citation>
    <scope>NUCLEOTIDE SEQUENCE [LARGE SCALE GENOMIC DNA]</scope>
    <source>
        <strain evidence="1 4">DSM 17908</strain>
    </source>
</reference>
<evidence type="ECO:0000313" key="2">
    <source>
        <dbReference type="EMBL" id="SFJ75151.1"/>
    </source>
</evidence>
<organism evidence="2 3">
    <name type="scientific">Xenorhabdus mauleonii</name>
    <dbReference type="NCBI Taxonomy" id="351675"/>
    <lineage>
        <taxon>Bacteria</taxon>
        <taxon>Pseudomonadati</taxon>
        <taxon>Pseudomonadota</taxon>
        <taxon>Gammaproteobacteria</taxon>
        <taxon>Enterobacterales</taxon>
        <taxon>Morganellaceae</taxon>
        <taxon>Xenorhabdus</taxon>
    </lineage>
</organism>
<accession>A0A1I3U042</accession>
<keyword evidence="4" id="KW-1185">Reference proteome</keyword>
<dbReference type="Proteomes" id="UP000224607">
    <property type="component" value="Unassembled WGS sequence"/>
</dbReference>
<gene>
    <name evidence="2" type="ORF">SAMN05421680_11556</name>
    <name evidence="1" type="ORF">Xmau_02574</name>
</gene>
<dbReference type="STRING" id="351675.SAMN05421680_11556"/>
<dbReference type="AlphaFoldDB" id="A0A1I3U042"/>
<evidence type="ECO:0000313" key="1">
    <source>
        <dbReference type="EMBL" id="PHM39570.1"/>
    </source>
</evidence>
<protein>
    <submittedName>
        <fullName evidence="2">Uncharacterized protein</fullName>
    </submittedName>
</protein>
<name>A0A1I3U042_9GAMM</name>
<evidence type="ECO:0000313" key="4">
    <source>
        <dbReference type="Proteomes" id="UP000224607"/>
    </source>
</evidence>
<reference evidence="2" key="1">
    <citation type="submission" date="2016-10" db="EMBL/GenBank/DDBJ databases">
        <authorList>
            <person name="de Groot N.N."/>
        </authorList>
    </citation>
    <scope>NUCLEOTIDE SEQUENCE [LARGE SCALE GENOMIC DNA]</scope>
    <source>
        <strain evidence="2">DSM 17908</strain>
    </source>
</reference>
<evidence type="ECO:0000313" key="3">
    <source>
        <dbReference type="Proteomes" id="UP000198919"/>
    </source>
</evidence>
<dbReference type="EMBL" id="NITY01000009">
    <property type="protein sequence ID" value="PHM39570.1"/>
    <property type="molecule type" value="Genomic_DNA"/>
</dbReference>